<evidence type="ECO:0000256" key="2">
    <source>
        <dbReference type="ARBA" id="ARBA00007518"/>
    </source>
</evidence>
<evidence type="ECO:0000256" key="7">
    <source>
        <dbReference type="ARBA" id="ARBA00023320"/>
    </source>
</evidence>
<gene>
    <name evidence="11" type="primary">tac3a</name>
</gene>
<feature type="signal peptide" evidence="9">
    <location>
        <begin position="1"/>
        <end position="21"/>
    </location>
</feature>
<evidence type="ECO:0000256" key="1">
    <source>
        <dbReference type="ARBA" id="ARBA00004613"/>
    </source>
</evidence>
<evidence type="ECO:0000256" key="3">
    <source>
        <dbReference type="ARBA" id="ARBA00022525"/>
    </source>
</evidence>
<sequence>MSRGILLVILFLVMELRLSRSSCPELELQRSSSEESPSYRVSSRNIMKRSNDIDYDSFVGLMGRRNADEDDILAQQKREMHDVFVGLMGRRNSESGIGRPWRRDYPETRGGIFFNKCKLRLGDPIAPKYKQVSTWAIAKAVDV</sequence>
<keyword evidence="6" id="KW-0027">Amidation</keyword>
<organism evidence="10 11">
    <name type="scientific">Chanos chanos</name>
    <name type="common">Milkfish</name>
    <name type="synonym">Mugil chanos</name>
    <dbReference type="NCBI Taxonomy" id="29144"/>
    <lineage>
        <taxon>Eukaryota</taxon>
        <taxon>Metazoa</taxon>
        <taxon>Chordata</taxon>
        <taxon>Craniata</taxon>
        <taxon>Vertebrata</taxon>
        <taxon>Euteleostomi</taxon>
        <taxon>Actinopterygii</taxon>
        <taxon>Neopterygii</taxon>
        <taxon>Teleostei</taxon>
        <taxon>Ostariophysi</taxon>
        <taxon>Gonorynchiformes</taxon>
        <taxon>Chanidae</taxon>
        <taxon>Chanos</taxon>
    </lineage>
</organism>
<dbReference type="GO" id="GO:0007218">
    <property type="term" value="P:neuropeptide signaling pathway"/>
    <property type="evidence" value="ECO:0007669"/>
    <property type="project" value="UniProtKB-KW"/>
</dbReference>
<dbReference type="PANTHER" id="PTHR15536">
    <property type="entry name" value="TACHYKININ-3"/>
    <property type="match status" value="1"/>
</dbReference>
<dbReference type="GO" id="GO:0045777">
    <property type="term" value="P:positive regulation of blood pressure"/>
    <property type="evidence" value="ECO:0007669"/>
    <property type="project" value="TreeGrafter"/>
</dbReference>
<dbReference type="OrthoDB" id="9397481at2759"/>
<comment type="function">
    <text evidence="8">Tachykinins are active peptides which excite neurons, evoke behavioral responses, are potent vasodilators and secretagogues, and contract (directly or indirectly) many smooth muscles. Is a critical central regulator of gonadal function.</text>
</comment>
<protein>
    <submittedName>
        <fullName evidence="11">Tachykinin-3a</fullName>
    </submittedName>
</protein>
<dbReference type="RefSeq" id="XP_030623556.1">
    <property type="nucleotide sequence ID" value="XM_030767696.1"/>
</dbReference>
<comment type="subcellular location">
    <subcellularLocation>
        <location evidence="1">Secreted</location>
    </subcellularLocation>
</comment>
<dbReference type="GeneID" id="115806834"/>
<dbReference type="GO" id="GO:0007217">
    <property type="term" value="P:tachykinin receptor signaling pathway"/>
    <property type="evidence" value="ECO:0007669"/>
    <property type="project" value="InterPro"/>
</dbReference>
<dbReference type="InterPro" id="IPR003635">
    <property type="entry name" value="Neurokinin-B/TAC3"/>
</dbReference>
<keyword evidence="10" id="KW-1185">Reference proteome</keyword>
<evidence type="ECO:0000256" key="8">
    <source>
        <dbReference type="ARBA" id="ARBA00045164"/>
    </source>
</evidence>
<dbReference type="InParanoid" id="A0A6J2UWV7"/>
<evidence type="ECO:0000256" key="5">
    <source>
        <dbReference type="ARBA" id="ARBA00022729"/>
    </source>
</evidence>
<evidence type="ECO:0000313" key="10">
    <source>
        <dbReference type="Proteomes" id="UP000504632"/>
    </source>
</evidence>
<dbReference type="GO" id="GO:0005576">
    <property type="term" value="C:extracellular region"/>
    <property type="evidence" value="ECO:0007669"/>
    <property type="project" value="UniProtKB-SubCell"/>
</dbReference>
<evidence type="ECO:0000256" key="4">
    <source>
        <dbReference type="ARBA" id="ARBA00022685"/>
    </source>
</evidence>
<keyword evidence="5 9" id="KW-0732">Signal</keyword>
<feature type="chain" id="PRO_5027042625" evidence="9">
    <location>
        <begin position="22"/>
        <end position="143"/>
    </location>
</feature>
<dbReference type="CTD" id="100320280"/>
<dbReference type="PROSITE" id="PS00267">
    <property type="entry name" value="TACHYKININ"/>
    <property type="match status" value="1"/>
</dbReference>
<dbReference type="Proteomes" id="UP000504632">
    <property type="component" value="Chromosome 3"/>
</dbReference>
<keyword evidence="3" id="KW-0964">Secreted</keyword>
<proteinExistence type="inferred from homology"/>
<dbReference type="PANTHER" id="PTHR15536:SF1">
    <property type="entry name" value="TACHYKININ-3"/>
    <property type="match status" value="1"/>
</dbReference>
<keyword evidence="4" id="KW-0165">Cleavage on pair of basic residues</keyword>
<name>A0A6J2UWV7_CHACN</name>
<evidence type="ECO:0000313" key="11">
    <source>
        <dbReference type="RefSeq" id="XP_030623556.1"/>
    </source>
</evidence>
<evidence type="ECO:0000256" key="9">
    <source>
        <dbReference type="SAM" id="SignalP"/>
    </source>
</evidence>
<keyword evidence="7" id="KW-0527">Neuropeptide</keyword>
<reference evidence="11" key="1">
    <citation type="submission" date="2025-08" db="UniProtKB">
        <authorList>
            <consortium name="RefSeq"/>
        </authorList>
    </citation>
    <scope>IDENTIFICATION</scope>
</reference>
<dbReference type="FunCoup" id="A0A6J2UWV7">
    <property type="interactions" value="113"/>
</dbReference>
<evidence type="ECO:0000256" key="6">
    <source>
        <dbReference type="ARBA" id="ARBA00022815"/>
    </source>
</evidence>
<dbReference type="InterPro" id="IPR013055">
    <property type="entry name" value="Tachy_Neuro_lke_CS"/>
</dbReference>
<dbReference type="AlphaFoldDB" id="A0A6J2UWV7"/>
<comment type="similarity">
    <text evidence="2">Belongs to the tachykinin family.</text>
</comment>
<accession>A0A6J2UWV7</accession>